<reference evidence="1 2" key="1">
    <citation type="journal article" date="2022" name="DNA Res.">
        <title>Chromosomal-level genome assembly of the orchid tree Bauhinia variegata (Leguminosae; Cercidoideae) supports the allotetraploid origin hypothesis of Bauhinia.</title>
        <authorList>
            <person name="Zhong Y."/>
            <person name="Chen Y."/>
            <person name="Zheng D."/>
            <person name="Pang J."/>
            <person name="Liu Y."/>
            <person name="Luo S."/>
            <person name="Meng S."/>
            <person name="Qian L."/>
            <person name="Wei D."/>
            <person name="Dai S."/>
            <person name="Zhou R."/>
        </authorList>
    </citation>
    <scope>NUCLEOTIDE SEQUENCE [LARGE SCALE GENOMIC DNA]</scope>
    <source>
        <strain evidence="1">BV-YZ2020</strain>
    </source>
</reference>
<protein>
    <submittedName>
        <fullName evidence="1">Uncharacterized protein</fullName>
    </submittedName>
</protein>
<evidence type="ECO:0000313" key="1">
    <source>
        <dbReference type="EMBL" id="KAI4323266.1"/>
    </source>
</evidence>
<dbReference type="EMBL" id="CM039434">
    <property type="protein sequence ID" value="KAI4323266.1"/>
    <property type="molecule type" value="Genomic_DNA"/>
</dbReference>
<accession>A0ACB9MJK8</accession>
<dbReference type="Proteomes" id="UP000828941">
    <property type="component" value="Chromosome 9"/>
</dbReference>
<evidence type="ECO:0000313" key="2">
    <source>
        <dbReference type="Proteomes" id="UP000828941"/>
    </source>
</evidence>
<comment type="caution">
    <text evidence="1">The sequence shown here is derived from an EMBL/GenBank/DDBJ whole genome shotgun (WGS) entry which is preliminary data.</text>
</comment>
<name>A0ACB9MJK8_BAUVA</name>
<gene>
    <name evidence="1" type="ORF">L6164_022886</name>
</gene>
<organism evidence="1 2">
    <name type="scientific">Bauhinia variegata</name>
    <name type="common">Purple orchid tree</name>
    <name type="synonym">Phanera variegata</name>
    <dbReference type="NCBI Taxonomy" id="167791"/>
    <lineage>
        <taxon>Eukaryota</taxon>
        <taxon>Viridiplantae</taxon>
        <taxon>Streptophyta</taxon>
        <taxon>Embryophyta</taxon>
        <taxon>Tracheophyta</taxon>
        <taxon>Spermatophyta</taxon>
        <taxon>Magnoliopsida</taxon>
        <taxon>eudicotyledons</taxon>
        <taxon>Gunneridae</taxon>
        <taxon>Pentapetalae</taxon>
        <taxon>rosids</taxon>
        <taxon>fabids</taxon>
        <taxon>Fabales</taxon>
        <taxon>Fabaceae</taxon>
        <taxon>Cercidoideae</taxon>
        <taxon>Cercideae</taxon>
        <taxon>Bauhiniinae</taxon>
        <taxon>Bauhinia</taxon>
    </lineage>
</organism>
<proteinExistence type="predicted"/>
<keyword evidence="2" id="KW-1185">Reference proteome</keyword>
<sequence length="539" mass="60810">MKDTLLSTLACVLALKQWGTGEEQISRGLQFNESNFSSVSDEKLCSSIGFDIIFPALIECSVNSGINLPVDSTKLEAMIHQRELELQRGCENNSEGWRANLAFVSEGIGKSEDWQMVMRYWLNREEDIFLDPTTCAMAFLILRLNGYDVSSDPFDQYSEDKFSNSLKGFLNDVDTVLELYQASQIVIHPDEPILVRQNYWSRNFLEKAPSCDTVHVDKLRSYIDHEVKDALKFPSHANLERLLNRRTMQNFDVDNTRILKTSFRSTNLANQEFLNLAVDDFNICQSIQQEELKQLARWVVDSRLDKLKFARQKLAYCYFSSAATLFSPELCDARISWAKNGVLTTVVDDFFDIAGSEEDLANLIQLVEKWDVDVSSDSCSEPVEIIFSALRGTICEIAGKAFKFQGRCVKGDVIKIWLDLMHSMMTETRWSMAKSVPTIDDYMANGYTSFALGPIVLPALFLVGPKLPSGIIQSPELNTLFKLMSTGGRLLNDIHSFKDDGFTSHEMFSIVNSVIEEPVVLNESVAGKQDKGIRGREAG</sequence>